<gene>
    <name evidence="1" type="ORF">NBH00_21490</name>
</gene>
<name>A0ABY5DPE8_9ACTN</name>
<protein>
    <recommendedName>
        <fullName evidence="3">Core-binding (CB) domain-containing protein</fullName>
    </recommendedName>
</protein>
<keyword evidence="2" id="KW-1185">Reference proteome</keyword>
<reference evidence="1 2" key="1">
    <citation type="submission" date="2022-06" db="EMBL/GenBank/DDBJ databases">
        <title>Paraconexibacter antarcticus.</title>
        <authorList>
            <person name="Kim C.S."/>
        </authorList>
    </citation>
    <scope>NUCLEOTIDE SEQUENCE [LARGE SCALE GENOMIC DNA]</scope>
    <source>
        <strain evidence="1 2">02-257</strain>
    </source>
</reference>
<dbReference type="EMBL" id="CP098502">
    <property type="protein sequence ID" value="UTI63905.1"/>
    <property type="molecule type" value="Genomic_DNA"/>
</dbReference>
<dbReference type="RefSeq" id="WP_254570625.1">
    <property type="nucleotide sequence ID" value="NZ_CP098502.1"/>
</dbReference>
<accession>A0ABY5DPE8</accession>
<sequence>MSGAALRALPNPDEGDHSWADVLRGAVRAEFQVDVYRPAPGDPVLFGPTCAVRACPGRGVNRSLGLKAKGANHSTGTRFRGYLCLSHVRVWRRDGEPPIDGWVRNARLTGRGQSPPVGCIVSACRRSARSNGFCNGHMSRWVSAGRPLDKTAFANAATAVRVSDGRCEVPACGFPPVRRDGFCDTHTQRYFNARSRRVGLSAAGYLALIAGARRIIAPRFDMRGLPAVVGLELALALQCRQQAGRAAILPLAFGQVVRWLRDIGAESVLERSEAFWVASARQRFPASVRGNPLGWLRFVRQSALRLREREGGLEIWGFDTWPVDRLDIDGRYAHQPGRRIYFSEIDPPWLRALVKRWARWRITTGTKSPASIACTTSSIRRFCRWAEEEHVTLTTPAAITRPLLERYLTSVRQLDRSVGRKSSLVTDLMSRPGFTETCCLGFLSRQWERGEPDRIA</sequence>
<evidence type="ECO:0000313" key="1">
    <source>
        <dbReference type="EMBL" id="UTI63905.1"/>
    </source>
</evidence>
<evidence type="ECO:0008006" key="3">
    <source>
        <dbReference type="Google" id="ProtNLM"/>
    </source>
</evidence>
<proteinExistence type="predicted"/>
<evidence type="ECO:0000313" key="2">
    <source>
        <dbReference type="Proteomes" id="UP001056035"/>
    </source>
</evidence>
<dbReference type="Proteomes" id="UP001056035">
    <property type="component" value="Chromosome"/>
</dbReference>
<organism evidence="1 2">
    <name type="scientific">Paraconexibacter antarcticus</name>
    <dbReference type="NCBI Taxonomy" id="2949664"/>
    <lineage>
        <taxon>Bacteria</taxon>
        <taxon>Bacillati</taxon>
        <taxon>Actinomycetota</taxon>
        <taxon>Thermoleophilia</taxon>
        <taxon>Solirubrobacterales</taxon>
        <taxon>Paraconexibacteraceae</taxon>
        <taxon>Paraconexibacter</taxon>
    </lineage>
</organism>